<protein>
    <recommendedName>
        <fullName evidence="1">DUF7832 domain-containing protein</fullName>
    </recommendedName>
</protein>
<sequence>MAYDKAKWHFDAADFPKGIEIEQGGVHIAFFYRWMLENNFVGEDLMDDMAEEVQSVREGNHSALDLLFEFNDGVLLAEDFDDAGVAFADQYYEGNTMFADKYSSYLADYGTLMLEYLVGVEESDYGIIYSDENYQKVKEIIDRRYQEFLQLEATS</sequence>
<feature type="domain" description="DUF7832" evidence="1">
    <location>
        <begin position="2"/>
        <end position="113"/>
    </location>
</feature>
<name>A0ABS4CHN7_9ENTE</name>
<evidence type="ECO:0000313" key="3">
    <source>
        <dbReference type="Proteomes" id="UP000673375"/>
    </source>
</evidence>
<organism evidence="2 3">
    <name type="scientific">Enterococcus larvae</name>
    <dbReference type="NCBI Taxonomy" id="2794352"/>
    <lineage>
        <taxon>Bacteria</taxon>
        <taxon>Bacillati</taxon>
        <taxon>Bacillota</taxon>
        <taxon>Bacilli</taxon>
        <taxon>Lactobacillales</taxon>
        <taxon>Enterococcaceae</taxon>
        <taxon>Enterococcus</taxon>
    </lineage>
</organism>
<dbReference type="Proteomes" id="UP000673375">
    <property type="component" value="Unassembled WGS sequence"/>
</dbReference>
<evidence type="ECO:0000313" key="2">
    <source>
        <dbReference type="EMBL" id="MBP1046139.1"/>
    </source>
</evidence>
<proteinExistence type="predicted"/>
<accession>A0ABS4CHN7</accession>
<dbReference type="RefSeq" id="WP_209556959.1">
    <property type="nucleotide sequence ID" value="NZ_JAEDXU010000003.1"/>
</dbReference>
<dbReference type="Pfam" id="PF25191">
    <property type="entry name" value="DUF7832"/>
    <property type="match status" value="1"/>
</dbReference>
<keyword evidence="3" id="KW-1185">Reference proteome</keyword>
<dbReference type="EMBL" id="JAEDXU010000003">
    <property type="protein sequence ID" value="MBP1046139.1"/>
    <property type="molecule type" value="Genomic_DNA"/>
</dbReference>
<evidence type="ECO:0000259" key="1">
    <source>
        <dbReference type="Pfam" id="PF25191"/>
    </source>
</evidence>
<reference evidence="2 3" key="1">
    <citation type="submission" date="2020-12" db="EMBL/GenBank/DDBJ databases">
        <title>Vagococcus allomyrinae sp. nov. and Enterococcus lavae sp. nov., isolated from the larvae of Allomyrina dichotoma.</title>
        <authorList>
            <person name="Lee S.D."/>
        </authorList>
    </citation>
    <scope>NUCLEOTIDE SEQUENCE [LARGE SCALE GENOMIC DNA]</scope>
    <source>
        <strain evidence="2 3">BWM-S5</strain>
    </source>
</reference>
<gene>
    <name evidence="2" type="ORF">I6N96_07575</name>
</gene>
<dbReference type="InterPro" id="IPR057154">
    <property type="entry name" value="DUF7832"/>
</dbReference>
<comment type="caution">
    <text evidence="2">The sequence shown here is derived from an EMBL/GenBank/DDBJ whole genome shotgun (WGS) entry which is preliminary data.</text>
</comment>